<name>A0A120MYG3_9SPHI</name>
<dbReference type="AlphaFoldDB" id="A0A120MYG3"/>
<accession>A0A120MYG3</accession>
<organism evidence="1 2">
    <name type="scientific">Mucilaginibacter gotjawali</name>
    <dbReference type="NCBI Taxonomy" id="1550579"/>
    <lineage>
        <taxon>Bacteria</taxon>
        <taxon>Pseudomonadati</taxon>
        <taxon>Bacteroidota</taxon>
        <taxon>Sphingobacteriia</taxon>
        <taxon>Sphingobacteriales</taxon>
        <taxon>Sphingobacteriaceae</taxon>
        <taxon>Mucilaginibacter</taxon>
    </lineage>
</organism>
<dbReference type="OrthoDB" id="794837at2"/>
<evidence type="ECO:0000313" key="1">
    <source>
        <dbReference type="EMBL" id="BAU52982.1"/>
    </source>
</evidence>
<protein>
    <submittedName>
        <fullName evidence="1">Uncharacterized protein</fullName>
    </submittedName>
</protein>
<evidence type="ECO:0000313" key="2">
    <source>
        <dbReference type="Proteomes" id="UP000218263"/>
    </source>
</evidence>
<keyword evidence="2" id="KW-1185">Reference proteome</keyword>
<proteinExistence type="predicted"/>
<dbReference type="Proteomes" id="UP000218263">
    <property type="component" value="Chromosome"/>
</dbReference>
<reference evidence="1 2" key="1">
    <citation type="submission" date="2015-12" db="EMBL/GenBank/DDBJ databases">
        <title>Genome sequence of Mucilaginibacter gotjawali.</title>
        <authorList>
            <person name="Lee J.S."/>
            <person name="Lee K.C."/>
            <person name="Kim K.K."/>
            <person name="Lee B.W."/>
        </authorList>
    </citation>
    <scope>NUCLEOTIDE SEQUENCE [LARGE SCALE GENOMIC DNA]</scope>
    <source>
        <strain evidence="1 2">SA3-7</strain>
    </source>
</reference>
<dbReference type="EMBL" id="AP017313">
    <property type="protein sequence ID" value="BAU52982.1"/>
    <property type="molecule type" value="Genomic_DNA"/>
</dbReference>
<sequence length="149" mass="16825">MPIRNQIEAVVQTLTNTPTFVYGTANELNQLADDASFPCVFMYPLQPIDVSPQVNGSVDNTFSIYLEFLFKTDFDQYTADNETYVTQALSLANEFIVKASKYREGEGRYFRIKAGDKAKCLPVYNKFDVNTTGVNLTITLATMYFDSFS</sequence>
<dbReference type="KEGG" id="mgot:MgSA37_01149"/>
<gene>
    <name evidence="1" type="ORF">MgSA37_01149</name>
</gene>
<dbReference type="RefSeq" id="WP_096350241.1">
    <property type="nucleotide sequence ID" value="NZ_AP017313.1"/>
</dbReference>